<accession>A0ABP8XEG7</accession>
<evidence type="ECO:0000313" key="2">
    <source>
        <dbReference type="Proteomes" id="UP001499974"/>
    </source>
</evidence>
<evidence type="ECO:0000313" key="1">
    <source>
        <dbReference type="EMBL" id="GAA4704236.1"/>
    </source>
</evidence>
<reference evidence="2" key="1">
    <citation type="journal article" date="2019" name="Int. J. Syst. Evol. Microbiol.">
        <title>The Global Catalogue of Microorganisms (GCM) 10K type strain sequencing project: providing services to taxonomists for standard genome sequencing and annotation.</title>
        <authorList>
            <consortium name="The Broad Institute Genomics Platform"/>
            <consortium name="The Broad Institute Genome Sequencing Center for Infectious Disease"/>
            <person name="Wu L."/>
            <person name="Ma J."/>
        </authorList>
    </citation>
    <scope>NUCLEOTIDE SEQUENCE [LARGE SCALE GENOMIC DNA]</scope>
    <source>
        <strain evidence="2">JCM 18531</strain>
    </source>
</reference>
<dbReference type="EMBL" id="BAABKM010000002">
    <property type="protein sequence ID" value="GAA4704236.1"/>
    <property type="molecule type" value="Genomic_DNA"/>
</dbReference>
<dbReference type="Proteomes" id="UP001499974">
    <property type="component" value="Unassembled WGS sequence"/>
</dbReference>
<keyword evidence="2" id="KW-1185">Reference proteome</keyword>
<sequence length="215" mass="23343">MTKPEPSTALTAIPDMEMVARAWHEVWDEPLGTVPFGSNGCHCRNYAPYAKGVLELFYGDPIAEPDGLGAVVVNPLTGGVWVRAAHPSLPWHDPASASPQEWSDPTREDHYVWADLPRPLVVQSIGWKPPTTRPTAPAPPVQPPEPTGIGAVVVDATGAAWVRVHDGREPWLQVDAAGTGLAENWEGSFYAVSWSDLTQPIQIRSHGWHRSVNAS</sequence>
<proteinExistence type="predicted"/>
<name>A0ABP8XEG7_9ACTN</name>
<comment type="caution">
    <text evidence="1">The sequence shown here is derived from an EMBL/GenBank/DDBJ whole genome shotgun (WGS) entry which is preliminary data.</text>
</comment>
<protein>
    <submittedName>
        <fullName evidence="1">Uncharacterized protein</fullName>
    </submittedName>
</protein>
<organism evidence="1 2">
    <name type="scientific">Nocardioides conyzicola</name>
    <dbReference type="NCBI Taxonomy" id="1651781"/>
    <lineage>
        <taxon>Bacteria</taxon>
        <taxon>Bacillati</taxon>
        <taxon>Actinomycetota</taxon>
        <taxon>Actinomycetes</taxon>
        <taxon>Propionibacteriales</taxon>
        <taxon>Nocardioidaceae</taxon>
        <taxon>Nocardioides</taxon>
    </lineage>
</organism>
<dbReference type="RefSeq" id="WP_345521325.1">
    <property type="nucleotide sequence ID" value="NZ_BAABKM010000002.1"/>
</dbReference>
<gene>
    <name evidence="1" type="ORF">GCM10023349_22190</name>
</gene>